<keyword evidence="3" id="KW-0540">Nuclease</keyword>
<dbReference type="Pfam" id="PF00929">
    <property type="entry name" value="RNase_T"/>
    <property type="match status" value="1"/>
</dbReference>
<dbReference type="SMART" id="SM00479">
    <property type="entry name" value="EXOIII"/>
    <property type="match status" value="1"/>
</dbReference>
<dbReference type="EMBL" id="SDIL01000005">
    <property type="protein sequence ID" value="RXK41822.1"/>
    <property type="molecule type" value="Genomic_DNA"/>
</dbReference>
<feature type="compositionally biased region" description="Basic and acidic residues" evidence="7">
    <location>
        <begin position="78"/>
        <end position="88"/>
    </location>
</feature>
<feature type="region of interest" description="Disordered" evidence="7">
    <location>
        <begin position="684"/>
        <end position="709"/>
    </location>
</feature>
<dbReference type="InterPro" id="IPR003034">
    <property type="entry name" value="SAP_dom"/>
</dbReference>
<comment type="caution">
    <text evidence="9">The sequence shown here is derived from an EMBL/GenBank/DDBJ whole genome shotgun (WGS) entry which is preliminary data.</text>
</comment>
<proteinExistence type="predicted"/>
<evidence type="ECO:0000313" key="9">
    <source>
        <dbReference type="EMBL" id="RXK41822.1"/>
    </source>
</evidence>
<dbReference type="AlphaFoldDB" id="A0A4Q1BUY8"/>
<feature type="compositionally biased region" description="Acidic residues" evidence="7">
    <location>
        <begin position="698"/>
        <end position="709"/>
    </location>
</feature>
<feature type="region of interest" description="Disordered" evidence="7">
    <location>
        <begin position="137"/>
        <end position="156"/>
    </location>
</feature>
<dbReference type="InterPro" id="IPR007590">
    <property type="entry name" value="Saf4/Yju2"/>
</dbReference>
<dbReference type="PANTHER" id="PTHR23044">
    <property type="entry name" value="3'-5' EXONUCLEASE ERI1-RELATED"/>
    <property type="match status" value="1"/>
</dbReference>
<evidence type="ECO:0000256" key="2">
    <source>
        <dbReference type="ARBA" id="ARBA00022490"/>
    </source>
</evidence>
<dbReference type="InterPro" id="IPR012337">
    <property type="entry name" value="RNaseH-like_sf"/>
</dbReference>
<dbReference type="InterPro" id="IPR047201">
    <property type="entry name" value="ERI-1_3'hExo-like"/>
</dbReference>
<dbReference type="SUPFAM" id="SSF53098">
    <property type="entry name" value="Ribonuclease H-like"/>
    <property type="match status" value="1"/>
</dbReference>
<keyword evidence="5" id="KW-0269">Exonuclease</keyword>
<dbReference type="InterPro" id="IPR013520">
    <property type="entry name" value="Ribonucl_H"/>
</dbReference>
<gene>
    <name evidence="9" type="ORF">M231_00821</name>
</gene>
<dbReference type="InParanoid" id="A0A4Q1BUY8"/>
<feature type="region of interest" description="Disordered" evidence="7">
    <location>
        <begin position="560"/>
        <end position="622"/>
    </location>
</feature>
<comment type="subcellular location">
    <subcellularLocation>
        <location evidence="1">Cytoplasm</location>
    </subcellularLocation>
</comment>
<feature type="compositionally biased region" description="Polar residues" evidence="7">
    <location>
        <begin position="602"/>
        <end position="614"/>
    </location>
</feature>
<dbReference type="InterPro" id="IPR036397">
    <property type="entry name" value="RNaseH_sf"/>
</dbReference>
<accession>A0A4Q1BUY8</accession>
<dbReference type="Gene3D" id="3.30.420.10">
    <property type="entry name" value="Ribonuclease H-like superfamily/Ribonuclease H"/>
    <property type="match status" value="1"/>
</dbReference>
<protein>
    <submittedName>
        <fullName evidence="9">Coiled-coil domain-containing protein 130</fullName>
    </submittedName>
</protein>
<dbReference type="STRING" id="5217.A0A4Q1BUY8"/>
<dbReference type="GO" id="GO:0003676">
    <property type="term" value="F:nucleic acid binding"/>
    <property type="evidence" value="ECO:0007669"/>
    <property type="project" value="InterPro"/>
</dbReference>
<evidence type="ECO:0000256" key="7">
    <source>
        <dbReference type="SAM" id="MobiDB-lite"/>
    </source>
</evidence>
<evidence type="ECO:0000313" key="10">
    <source>
        <dbReference type="Proteomes" id="UP000289152"/>
    </source>
</evidence>
<keyword evidence="2" id="KW-0963">Cytoplasm</keyword>
<dbReference type="GO" id="GO:0031047">
    <property type="term" value="P:regulatory ncRNA-mediated gene silencing"/>
    <property type="evidence" value="ECO:0007669"/>
    <property type="project" value="UniProtKB-KW"/>
</dbReference>
<sequence>MRESLEQLGLDPKGKKETLFRRLLNAFRRSTSRQPEIIDDTETHITPIETKNKTKLNGAAPSFDPTATRRLSNTEEPEIGRSGEETSERRNGKYKSFLCFDVEATCRSGKEFDYPNEIIEFPVVLLRWVEKLSTTTSSTSSSVPISSGSDSSSSAPKQTLKIIDTFHTYVKPTWRPQLTEFCKSLTRITQETVDASPPFPEVARQFEAWLDKWDLRDGDQLKDALWVTDGPWDLRDFVPKQLHITPLSPVRYPRYFLGPYLNIKLATHTYLSETARRAEYVKNHPGQPANKRALSRISTGRTAGKSDSKKRFFFTITGQLEALGLEFEGQQHSGVADATNVARILMELVRRDVLIEPNGTLHKNHKAWVWLGKPGEILWSDESDSPASLAPVTPQQTEAVVSEPNQKVESETESLGKEVVSEKVKEGRVEVTNVESDETALNALLGGFNRYVPPDFDPRQNSTLNAHQGKKHALGKRAKDIDKGILIVRFELPFNIWCGSCGAHIGAGVRYNAQKKKVGNYYSTPIFGFRCKCHLCSGWFELRTDPKNAAYIVHEGARKKDEDWDPSANGGYAVHDNEAPSASEPPADPFGHVEKTIDQQKWAKTNSSRLSELSHQSDRLSSDPYLVSSALRRRFREEKKLLLEKQNRDDGLREQYGLNGDVDLGEEDVEGAKALWEVKRERAGLPVGPSSTDREPGMEDEEEVSDGGIEEVVEEKMKVKDGKGKPDLGSLLRKSTARKYDPFGATTDMLFGFGPPKKTISKAKELSSETQGAQEVVQGGIAVLAGYESD</sequence>
<feature type="domain" description="SAP" evidence="8">
    <location>
        <begin position="1"/>
        <end position="27"/>
    </location>
</feature>
<reference evidence="9 10" key="1">
    <citation type="submission" date="2016-06" db="EMBL/GenBank/DDBJ databases">
        <title>Evolution of pathogenesis and genome organization in the Tremellales.</title>
        <authorList>
            <person name="Cuomo C."/>
            <person name="Litvintseva A."/>
            <person name="Heitman J."/>
            <person name="Chen Y."/>
            <person name="Sun S."/>
            <person name="Springer D."/>
            <person name="Dromer F."/>
            <person name="Young S."/>
            <person name="Zeng Q."/>
            <person name="Chapman S."/>
            <person name="Gujja S."/>
            <person name="Saif S."/>
            <person name="Birren B."/>
        </authorList>
    </citation>
    <scope>NUCLEOTIDE SEQUENCE [LARGE SCALE GENOMIC DNA]</scope>
    <source>
        <strain evidence="9 10">ATCC 28783</strain>
    </source>
</reference>
<evidence type="ECO:0000256" key="3">
    <source>
        <dbReference type="ARBA" id="ARBA00022722"/>
    </source>
</evidence>
<dbReference type="Proteomes" id="UP000289152">
    <property type="component" value="Unassembled WGS sequence"/>
</dbReference>
<dbReference type="VEuPathDB" id="FungiDB:TREMEDRAFT_28204"/>
<evidence type="ECO:0000256" key="6">
    <source>
        <dbReference type="ARBA" id="ARBA00023158"/>
    </source>
</evidence>
<organism evidence="9 10">
    <name type="scientific">Tremella mesenterica</name>
    <name type="common">Jelly fungus</name>
    <dbReference type="NCBI Taxonomy" id="5217"/>
    <lineage>
        <taxon>Eukaryota</taxon>
        <taxon>Fungi</taxon>
        <taxon>Dikarya</taxon>
        <taxon>Basidiomycota</taxon>
        <taxon>Agaricomycotina</taxon>
        <taxon>Tremellomycetes</taxon>
        <taxon>Tremellales</taxon>
        <taxon>Tremellaceae</taxon>
        <taxon>Tremella</taxon>
    </lineage>
</organism>
<dbReference type="CDD" id="cd06133">
    <property type="entry name" value="ERI-1_3'hExo_like"/>
    <property type="match status" value="1"/>
</dbReference>
<dbReference type="PROSITE" id="PS50800">
    <property type="entry name" value="SAP"/>
    <property type="match status" value="1"/>
</dbReference>
<dbReference type="OrthoDB" id="360327at2759"/>
<evidence type="ECO:0000256" key="1">
    <source>
        <dbReference type="ARBA" id="ARBA00004496"/>
    </source>
</evidence>
<name>A0A4Q1BUY8_TREME</name>
<dbReference type="PANTHER" id="PTHR23044:SF61">
    <property type="entry name" value="3'-5' EXORIBONUCLEASE 1-RELATED"/>
    <property type="match status" value="1"/>
</dbReference>
<evidence type="ECO:0000256" key="4">
    <source>
        <dbReference type="ARBA" id="ARBA00022801"/>
    </source>
</evidence>
<dbReference type="Pfam" id="PF04502">
    <property type="entry name" value="Saf4_Yju2"/>
    <property type="match status" value="1"/>
</dbReference>
<feature type="compositionally biased region" description="Low complexity" evidence="7">
    <location>
        <begin position="137"/>
        <end position="154"/>
    </location>
</feature>
<evidence type="ECO:0000256" key="5">
    <source>
        <dbReference type="ARBA" id="ARBA00022839"/>
    </source>
</evidence>
<dbReference type="GO" id="GO:0000398">
    <property type="term" value="P:mRNA splicing, via spliceosome"/>
    <property type="evidence" value="ECO:0007669"/>
    <property type="project" value="InterPro"/>
</dbReference>
<keyword evidence="4" id="KW-0378">Hydrolase</keyword>
<dbReference type="InterPro" id="IPR051274">
    <property type="entry name" value="3-5_Exoribonuclease"/>
</dbReference>
<dbReference type="GO" id="GO:0000175">
    <property type="term" value="F:3'-5'-RNA exonuclease activity"/>
    <property type="evidence" value="ECO:0007669"/>
    <property type="project" value="InterPro"/>
</dbReference>
<keyword evidence="10" id="KW-1185">Reference proteome</keyword>
<dbReference type="GO" id="GO:0005737">
    <property type="term" value="C:cytoplasm"/>
    <property type="evidence" value="ECO:0007669"/>
    <property type="project" value="UniProtKB-SubCell"/>
</dbReference>
<feature type="region of interest" description="Disordered" evidence="7">
    <location>
        <begin position="50"/>
        <end position="88"/>
    </location>
</feature>
<evidence type="ECO:0000259" key="8">
    <source>
        <dbReference type="PROSITE" id="PS50800"/>
    </source>
</evidence>
<keyword evidence="6" id="KW-0943">RNA-mediated gene silencing</keyword>